<evidence type="ECO:0000256" key="1">
    <source>
        <dbReference type="SAM" id="Coils"/>
    </source>
</evidence>
<organism evidence="2 3">
    <name type="scientific">Armatimonas rosea</name>
    <dbReference type="NCBI Taxonomy" id="685828"/>
    <lineage>
        <taxon>Bacteria</taxon>
        <taxon>Bacillati</taxon>
        <taxon>Armatimonadota</taxon>
        <taxon>Armatimonadia</taxon>
        <taxon>Armatimonadales</taxon>
        <taxon>Armatimonadaceae</taxon>
        <taxon>Armatimonas</taxon>
    </lineage>
</organism>
<protein>
    <submittedName>
        <fullName evidence="2">Uncharacterized protein YukE</fullName>
    </submittedName>
</protein>
<keyword evidence="3" id="KW-1185">Reference proteome</keyword>
<reference evidence="2 3" key="1">
    <citation type="submission" date="2020-08" db="EMBL/GenBank/DDBJ databases">
        <title>Genomic Encyclopedia of Type Strains, Phase IV (KMG-IV): sequencing the most valuable type-strain genomes for metagenomic binning, comparative biology and taxonomic classification.</title>
        <authorList>
            <person name="Goeker M."/>
        </authorList>
    </citation>
    <scope>NUCLEOTIDE SEQUENCE [LARGE SCALE GENOMIC DNA]</scope>
    <source>
        <strain evidence="2 3">DSM 23562</strain>
    </source>
</reference>
<comment type="caution">
    <text evidence="2">The sequence shown here is derived from an EMBL/GenBank/DDBJ whole genome shotgun (WGS) entry which is preliminary data.</text>
</comment>
<gene>
    <name evidence="2" type="ORF">HNQ39_004774</name>
</gene>
<evidence type="ECO:0000313" key="2">
    <source>
        <dbReference type="EMBL" id="MBB6052942.1"/>
    </source>
</evidence>
<evidence type="ECO:0000313" key="3">
    <source>
        <dbReference type="Proteomes" id="UP000520814"/>
    </source>
</evidence>
<dbReference type="RefSeq" id="WP_184202754.1">
    <property type="nucleotide sequence ID" value="NZ_JACHGW010000005.1"/>
</dbReference>
<proteinExistence type="predicted"/>
<sequence length="107" mass="11415">MGYKRRTSLALEAAQTRRDNLKKIDPALDLGHGNTLAAYESEIVAVQAKLSAYNQILAAADDALNQLQDAEKTLKKRSTRMLAGVGAAFGKESSQYEMAGGTREGGG</sequence>
<name>A0A7W9SUA4_ARMRO</name>
<dbReference type="Proteomes" id="UP000520814">
    <property type="component" value="Unassembled WGS sequence"/>
</dbReference>
<accession>A0A7W9SUA4</accession>
<dbReference type="AlphaFoldDB" id="A0A7W9SUA4"/>
<dbReference type="EMBL" id="JACHGW010000005">
    <property type="protein sequence ID" value="MBB6052942.1"/>
    <property type="molecule type" value="Genomic_DNA"/>
</dbReference>
<feature type="coiled-coil region" evidence="1">
    <location>
        <begin position="36"/>
        <end position="80"/>
    </location>
</feature>
<keyword evidence="1" id="KW-0175">Coiled coil</keyword>